<feature type="domain" description="YcgL" evidence="2">
    <location>
        <begin position="1"/>
        <end position="81"/>
    </location>
</feature>
<evidence type="ECO:0000313" key="3">
    <source>
        <dbReference type="EMBL" id="CAA6830749.1"/>
    </source>
</evidence>
<gene>
    <name evidence="3" type="ORF">HELGO_WM26743</name>
</gene>
<dbReference type="PROSITE" id="PS51648">
    <property type="entry name" value="YCGL"/>
    <property type="match status" value="1"/>
</dbReference>
<dbReference type="AlphaFoldDB" id="A0A6S6UF96"/>
<protein>
    <recommendedName>
        <fullName evidence="1">YcgL domain-containing protein HELGO_WM26743</fullName>
    </recommendedName>
</protein>
<dbReference type="PANTHER" id="PTHR38109:SF1">
    <property type="entry name" value="PROTEIN YCGL"/>
    <property type="match status" value="1"/>
</dbReference>
<dbReference type="PANTHER" id="PTHR38109">
    <property type="entry name" value="PROTEIN YCGL"/>
    <property type="match status" value="1"/>
</dbReference>
<dbReference type="InterPro" id="IPR027354">
    <property type="entry name" value="YcgL_dom"/>
</dbReference>
<evidence type="ECO:0000256" key="1">
    <source>
        <dbReference type="HAMAP-Rule" id="MF_01866"/>
    </source>
</evidence>
<reference evidence="3" key="1">
    <citation type="submission" date="2020-01" db="EMBL/GenBank/DDBJ databases">
        <authorList>
            <person name="Meier V. D."/>
            <person name="Meier V D."/>
        </authorList>
    </citation>
    <scope>NUCLEOTIDE SEQUENCE</scope>
    <source>
        <strain evidence="3">HLG_WM_MAG_09</strain>
    </source>
</reference>
<dbReference type="HAMAP" id="MF_01866">
    <property type="entry name" value="UPF0745"/>
    <property type="match status" value="1"/>
</dbReference>
<sequence>MQCYIYRSKHRHQTYLFLPKKGDFSEVPESLVKLFGEAEFSFTFELNDTRKLMLADSAEVLRNINENGFFLQLPPGDKTRF</sequence>
<dbReference type="Pfam" id="PF05166">
    <property type="entry name" value="YcgL"/>
    <property type="match status" value="1"/>
</dbReference>
<dbReference type="InterPro" id="IPR038068">
    <property type="entry name" value="YcgL-like_sf"/>
</dbReference>
<organism evidence="3">
    <name type="scientific">uncultured Thiotrichaceae bacterium</name>
    <dbReference type="NCBI Taxonomy" id="298394"/>
    <lineage>
        <taxon>Bacteria</taxon>
        <taxon>Pseudomonadati</taxon>
        <taxon>Pseudomonadota</taxon>
        <taxon>Gammaproteobacteria</taxon>
        <taxon>Thiotrichales</taxon>
        <taxon>Thiotrichaceae</taxon>
        <taxon>environmental samples</taxon>
    </lineage>
</organism>
<evidence type="ECO:0000259" key="2">
    <source>
        <dbReference type="PROSITE" id="PS51648"/>
    </source>
</evidence>
<dbReference type="SUPFAM" id="SSF160191">
    <property type="entry name" value="YcgL-like"/>
    <property type="match status" value="1"/>
</dbReference>
<dbReference type="Gene3D" id="3.10.510.20">
    <property type="entry name" value="YcgL domain"/>
    <property type="match status" value="1"/>
</dbReference>
<proteinExistence type="inferred from homology"/>
<name>A0A6S6UF96_9GAMM</name>
<accession>A0A6S6UF96</accession>
<dbReference type="EMBL" id="CACVAT010000626">
    <property type="protein sequence ID" value="CAA6830749.1"/>
    <property type="molecule type" value="Genomic_DNA"/>
</dbReference>